<evidence type="ECO:0000259" key="2">
    <source>
        <dbReference type="Pfam" id="PF03872"/>
    </source>
</evidence>
<dbReference type="EMBL" id="JANFQO010000001">
    <property type="protein sequence ID" value="MCQ4163193.1"/>
    <property type="molecule type" value="Genomic_DNA"/>
</dbReference>
<dbReference type="InterPro" id="IPR052383">
    <property type="entry name" value="Anti-sigma-E_RseA-like"/>
</dbReference>
<evidence type="ECO:0000313" key="3">
    <source>
        <dbReference type="EMBL" id="MCQ4163193.1"/>
    </source>
</evidence>
<dbReference type="RefSeq" id="WP_255910216.1">
    <property type="nucleotide sequence ID" value="NZ_JANFQO010000001.1"/>
</dbReference>
<organism evidence="3 4">
    <name type="scientific">Tahibacter harae</name>
    <dbReference type="NCBI Taxonomy" id="2963937"/>
    <lineage>
        <taxon>Bacteria</taxon>
        <taxon>Pseudomonadati</taxon>
        <taxon>Pseudomonadota</taxon>
        <taxon>Gammaproteobacteria</taxon>
        <taxon>Lysobacterales</taxon>
        <taxon>Rhodanobacteraceae</taxon>
        <taxon>Tahibacter</taxon>
    </lineage>
</organism>
<evidence type="ECO:0000256" key="1">
    <source>
        <dbReference type="SAM" id="Phobius"/>
    </source>
</evidence>
<gene>
    <name evidence="3" type="ORF">NM961_00530</name>
</gene>
<keyword evidence="1" id="KW-0472">Membrane</keyword>
<keyword evidence="1" id="KW-0812">Transmembrane</keyword>
<dbReference type="InterPro" id="IPR036147">
    <property type="entry name" value="Anti-sigma_E_RseA_N_sf"/>
</dbReference>
<feature type="domain" description="Anti sigma-E protein RseA N-terminal" evidence="2">
    <location>
        <begin position="5"/>
        <end position="76"/>
    </location>
</feature>
<dbReference type="InterPro" id="IPR005572">
    <property type="entry name" value="Anti-sigma_E_RseA_N"/>
</dbReference>
<sequence length="214" mass="22226">MSTETKEQLSALMDGEVRSDAARFVLRSVGSEKALAASWSRYHIARDVLQRQPVLLADAGFAAAVMQQLEAETAAAQAAGGSRWLRYLSGGAVAAAVAVVALMASAPRQDNLAPANRGVIANSGGAAAVSPPARAPAFNDSVLQSRAPLLAQPASATIGGETLFAPAYDLRSQPSNGWRPAANLAERPNAPYVLLIVPVQPAPPAEKAQQPRLQ</sequence>
<dbReference type="SUPFAM" id="SSF89069">
    <property type="entry name" value="N-terminal, cytoplasmic domain of anti-sigmaE factor RseA"/>
    <property type="match status" value="1"/>
</dbReference>
<dbReference type="Pfam" id="PF03872">
    <property type="entry name" value="RseA_N"/>
    <property type="match status" value="1"/>
</dbReference>
<dbReference type="PANTHER" id="PTHR38104:SF1">
    <property type="entry name" value="ANTI-SIGMA-E FACTOR RSEA"/>
    <property type="match status" value="1"/>
</dbReference>
<dbReference type="PANTHER" id="PTHR38104">
    <property type="match status" value="1"/>
</dbReference>
<proteinExistence type="predicted"/>
<evidence type="ECO:0000313" key="4">
    <source>
        <dbReference type="Proteomes" id="UP001165498"/>
    </source>
</evidence>
<accession>A0ABT1QKY1</accession>
<name>A0ABT1QKY1_9GAMM</name>
<keyword evidence="4" id="KW-1185">Reference proteome</keyword>
<comment type="caution">
    <text evidence="3">The sequence shown here is derived from an EMBL/GenBank/DDBJ whole genome shotgun (WGS) entry which is preliminary data.</text>
</comment>
<dbReference type="CDD" id="cd16328">
    <property type="entry name" value="RseA_N"/>
    <property type="match status" value="1"/>
</dbReference>
<feature type="transmembrane region" description="Helical" evidence="1">
    <location>
        <begin position="87"/>
        <end position="106"/>
    </location>
</feature>
<dbReference type="Gene3D" id="1.10.10.880">
    <property type="entry name" value="Anti sigma-E protein RseA, N-terminal domain"/>
    <property type="match status" value="1"/>
</dbReference>
<reference evidence="3" key="1">
    <citation type="submission" date="2022-07" db="EMBL/GenBank/DDBJ databases">
        <title>Tahibacter sp., a new gammaproteobacterium isolated from the silt sample collected at pig farm.</title>
        <authorList>
            <person name="Chen H."/>
        </authorList>
    </citation>
    <scope>NUCLEOTIDE SEQUENCE</scope>
    <source>
        <strain evidence="3">P2K</strain>
    </source>
</reference>
<protein>
    <submittedName>
        <fullName evidence="3">Sigma-E factor negative regulatory protein</fullName>
    </submittedName>
</protein>
<dbReference type="Proteomes" id="UP001165498">
    <property type="component" value="Unassembled WGS sequence"/>
</dbReference>
<keyword evidence="1" id="KW-1133">Transmembrane helix</keyword>